<keyword evidence="5" id="KW-1185">Reference proteome</keyword>
<evidence type="ECO:0000256" key="1">
    <source>
        <dbReference type="ARBA" id="ARBA00022737"/>
    </source>
</evidence>
<dbReference type="Pfam" id="PF25390">
    <property type="entry name" value="WD40_RLD"/>
    <property type="match status" value="1"/>
</dbReference>
<dbReference type="Pfam" id="PF00415">
    <property type="entry name" value="RCC1"/>
    <property type="match status" value="1"/>
</dbReference>
<feature type="repeat" description="RCC1" evidence="2">
    <location>
        <begin position="846"/>
        <end position="894"/>
    </location>
</feature>
<dbReference type="InterPro" id="IPR000408">
    <property type="entry name" value="Reg_chr_condens"/>
</dbReference>
<feature type="repeat" description="RCC1" evidence="2">
    <location>
        <begin position="894"/>
        <end position="942"/>
    </location>
</feature>
<comment type="caution">
    <text evidence="4">The sequence shown here is derived from an EMBL/GenBank/DDBJ whole genome shotgun (WGS) entry which is preliminary data.</text>
</comment>
<reference evidence="4" key="1">
    <citation type="submission" date="2021-01" db="EMBL/GenBank/DDBJ databases">
        <authorList>
            <consortium name="Genoscope - CEA"/>
            <person name="William W."/>
        </authorList>
    </citation>
    <scope>NUCLEOTIDE SEQUENCE</scope>
</reference>
<dbReference type="PROSITE" id="PS50012">
    <property type="entry name" value="RCC1_3"/>
    <property type="match status" value="7"/>
</dbReference>
<dbReference type="PANTHER" id="PTHR22870:SF155">
    <property type="entry name" value="E3 UBIQUITIN-PROTEIN LIGASE HERC1-RELATED"/>
    <property type="match status" value="1"/>
</dbReference>
<organism evidence="4 5">
    <name type="scientific">Paramecium sonneborni</name>
    <dbReference type="NCBI Taxonomy" id="65129"/>
    <lineage>
        <taxon>Eukaryota</taxon>
        <taxon>Sar</taxon>
        <taxon>Alveolata</taxon>
        <taxon>Ciliophora</taxon>
        <taxon>Intramacronucleata</taxon>
        <taxon>Oligohymenophorea</taxon>
        <taxon>Peniculida</taxon>
        <taxon>Parameciidae</taxon>
        <taxon>Paramecium</taxon>
    </lineage>
</organism>
<feature type="repeat" description="RCC1" evidence="2">
    <location>
        <begin position="746"/>
        <end position="795"/>
    </location>
</feature>
<gene>
    <name evidence="4" type="ORF">PSON_ATCC_30995.1.T0740224</name>
</gene>
<evidence type="ECO:0000256" key="2">
    <source>
        <dbReference type="PROSITE-ProRule" id="PRU00235"/>
    </source>
</evidence>
<feature type="repeat" description="RCC1" evidence="2">
    <location>
        <begin position="645"/>
        <end position="694"/>
    </location>
</feature>
<evidence type="ECO:0000313" key="5">
    <source>
        <dbReference type="Proteomes" id="UP000692954"/>
    </source>
</evidence>
<protein>
    <recommendedName>
        <fullName evidence="3">RCC1-like domain-containing protein</fullName>
    </recommendedName>
</protein>
<dbReference type="AlphaFoldDB" id="A0A8S1PCB6"/>
<feature type="repeat" description="RCC1" evidence="2">
    <location>
        <begin position="695"/>
        <end position="745"/>
    </location>
</feature>
<dbReference type="EMBL" id="CAJJDN010000074">
    <property type="protein sequence ID" value="CAD8100806.1"/>
    <property type="molecule type" value="Genomic_DNA"/>
</dbReference>
<feature type="repeat" description="RCC1" evidence="2">
    <location>
        <begin position="795"/>
        <end position="845"/>
    </location>
</feature>
<keyword evidence="1" id="KW-0677">Repeat</keyword>
<dbReference type="Proteomes" id="UP000692954">
    <property type="component" value="Unassembled WGS sequence"/>
</dbReference>
<evidence type="ECO:0000313" key="4">
    <source>
        <dbReference type="EMBL" id="CAD8100806.1"/>
    </source>
</evidence>
<feature type="domain" description="RCC1-like" evidence="3">
    <location>
        <begin position="645"/>
        <end position="909"/>
    </location>
</feature>
<evidence type="ECO:0000259" key="3">
    <source>
        <dbReference type="Pfam" id="PF25390"/>
    </source>
</evidence>
<dbReference type="PANTHER" id="PTHR22870">
    <property type="entry name" value="REGULATOR OF CHROMOSOME CONDENSATION"/>
    <property type="match status" value="1"/>
</dbReference>
<name>A0A8S1PCB6_9CILI</name>
<dbReference type="OrthoDB" id="283863at2759"/>
<dbReference type="InterPro" id="IPR058923">
    <property type="entry name" value="RCC1-like_dom"/>
</dbReference>
<sequence>MGTCIANNVKTSEDYMKKYQNQKQYIYQQKQQVSLDDDPLDIFNQEVMLDHPVFMLHKFDPQLPNNDVYQNEQIQDGNLNSENSKQTQRLKLENPKEFRRVFKELRFQYSSNLVESYILPNISLEQNKNDYYLVSPIINNNNSREEINGVVRQVIEYNGKSLINVIQSESKYVAIYCLIVSNENIKFIDNLQDYNLSKYTKIQQGNMFLYQIQDNQMQNIHLPNYFHGDYICELLMQKSRKKPNLLQLKNDLNDGLYLLSYQSIKEHLKRRFMKQYHLWSCFCLSDNRNKPFFACSIFVNYLKKQHFELNIEEEFCRISKGGILYFNFDRIKCLDLKYQLTQEELNYVLSADIVKDVIYHSLSNARLLMSFLEQKFSVKIKEKIRLLSNIDSHYFISKAFYKYPYFVEDFKTKSEPLISLREKAYEWLAKNNQQTSYELFLPSLFYNLKNVKFCIPNIALLQKWIEYLKDIGCNNIIQDANILMQIQNPDYVMETQIYDQIQYQLFDALLKGYYLESQLQGNQESQRFYELVIKISRQCFGDFRNRGSILYPIEAFCWHRLSVFSSQHGEIEYQSVIQYFFSQFIKIPLPCNNIQCHNYKNKDLIQVLRASIKGFMLYDWLFKRFNELCGESLEQYEPQFCYQPGQIILWGFNQNYQLGQMYQLKYKIPISLKSDVMFIKIACGYKHTLAISNLGRVYCWGNNEDGKCGRPSEIKYVEYPHLIESSIDSIQIECGHDHSVYVNSKGMIYSWGCGEGGLLGNNSLISTHIPQQVLIPDFCQQMKCGGLHNAAIVNNTLYVWGRGDGGQLGLPLELGMEISIPTKVDIDDVQSVACGDAHTLILNSQKQVYGWGYNEQGQLGLSLDITSVVQPTILLEDVDSIYAGSLQSYFLKNGNLYGCGCNDDGQLGVDIHLQQQGIQLILNQKIDNIAIGQDHTLCQSQGKVYGWGLNKFGELCKQNQTKPTELFSYKVQSISCGAYHSGVVIAGTEKYTAYNNEYDYKIQFIE</sequence>
<dbReference type="InterPro" id="IPR051210">
    <property type="entry name" value="Ub_ligase/GEF_domain"/>
</dbReference>
<proteinExistence type="predicted"/>
<dbReference type="PROSITE" id="PS00626">
    <property type="entry name" value="RCC1_2"/>
    <property type="match status" value="1"/>
</dbReference>
<accession>A0A8S1PCB6</accession>
<feature type="repeat" description="RCC1" evidence="2">
    <location>
        <begin position="942"/>
        <end position="987"/>
    </location>
</feature>